<feature type="domain" description="KRAB" evidence="7">
    <location>
        <begin position="15"/>
        <end position="86"/>
    </location>
</feature>
<evidence type="ECO:0000256" key="1">
    <source>
        <dbReference type="ARBA" id="ARBA00022723"/>
    </source>
</evidence>
<dbReference type="FunFam" id="3.30.160.60:FF:002343">
    <property type="entry name" value="Zinc finger protein 33A"/>
    <property type="match status" value="1"/>
</dbReference>
<dbReference type="InterPro" id="IPR013087">
    <property type="entry name" value="Znf_C2H2_type"/>
</dbReference>
<dbReference type="GO" id="GO:0008270">
    <property type="term" value="F:zinc ion binding"/>
    <property type="evidence" value="ECO:0007669"/>
    <property type="project" value="UniProtKB-KW"/>
</dbReference>
<comment type="caution">
    <text evidence="8">The sequence shown here is derived from an EMBL/GenBank/DDBJ whole genome shotgun (WGS) entry which is preliminary data.</text>
</comment>
<proteinExistence type="predicted"/>
<dbReference type="PROSITE" id="PS00028">
    <property type="entry name" value="ZINC_FINGER_C2H2_1"/>
    <property type="match status" value="3"/>
</dbReference>
<gene>
    <name evidence="8" type="ORF">J0S82_000056</name>
</gene>
<dbReference type="AlphaFoldDB" id="A0A8J6AGR8"/>
<dbReference type="GO" id="GO:0000981">
    <property type="term" value="F:DNA-binding transcription factor activity, RNA polymerase II-specific"/>
    <property type="evidence" value="ECO:0007669"/>
    <property type="project" value="TreeGrafter"/>
</dbReference>
<dbReference type="InterPro" id="IPR036051">
    <property type="entry name" value="KRAB_dom_sf"/>
</dbReference>
<accession>A0A8J6AGR8</accession>
<dbReference type="GO" id="GO:0005634">
    <property type="term" value="C:nucleus"/>
    <property type="evidence" value="ECO:0007669"/>
    <property type="project" value="TreeGrafter"/>
</dbReference>
<dbReference type="PROSITE" id="PS50805">
    <property type="entry name" value="KRAB"/>
    <property type="match status" value="1"/>
</dbReference>
<keyword evidence="2" id="KW-0677">Repeat</keyword>
<dbReference type="Pfam" id="PF00096">
    <property type="entry name" value="zf-C2H2"/>
    <property type="match status" value="1"/>
</dbReference>
<evidence type="ECO:0000256" key="2">
    <source>
        <dbReference type="ARBA" id="ARBA00022737"/>
    </source>
</evidence>
<protein>
    <submittedName>
        <fullName evidence="8">Zinc finger protein 717</fullName>
    </submittedName>
</protein>
<dbReference type="EMBL" id="JAGFMF010011857">
    <property type="protein sequence ID" value="KAG8511099.1"/>
    <property type="molecule type" value="Genomic_DNA"/>
</dbReference>
<dbReference type="PANTHER" id="PTHR24381:SF122">
    <property type="entry name" value="ZINC FINGER PROTEIN 157"/>
    <property type="match status" value="1"/>
</dbReference>
<dbReference type="SUPFAM" id="SSF109640">
    <property type="entry name" value="KRAB domain (Kruppel-associated box)"/>
    <property type="match status" value="1"/>
</dbReference>
<dbReference type="Gene3D" id="6.10.140.140">
    <property type="match status" value="1"/>
</dbReference>
<dbReference type="FunFam" id="3.30.160.60:FF:000100">
    <property type="entry name" value="Zinc finger 45-like"/>
    <property type="match status" value="1"/>
</dbReference>
<reference evidence="8" key="1">
    <citation type="journal article" date="2021" name="Evol. Appl.">
        <title>The genome of the Pyrenean desman and the effects of bottlenecks and inbreeding on the genomic landscape of an endangered species.</title>
        <authorList>
            <person name="Escoda L."/>
            <person name="Castresana J."/>
        </authorList>
    </citation>
    <scope>NUCLEOTIDE SEQUENCE</scope>
    <source>
        <strain evidence="8">IBE-C5619</strain>
    </source>
</reference>
<name>A0A8J6AGR8_GALPY</name>
<dbReference type="SMART" id="SM00349">
    <property type="entry name" value="KRAB"/>
    <property type="match status" value="1"/>
</dbReference>
<evidence type="ECO:0000259" key="7">
    <source>
        <dbReference type="PROSITE" id="PS50805"/>
    </source>
</evidence>
<dbReference type="PANTHER" id="PTHR24381">
    <property type="entry name" value="ZINC FINGER PROTEIN"/>
    <property type="match status" value="1"/>
</dbReference>
<keyword evidence="9" id="KW-1185">Reference proteome</keyword>
<sequence length="533" mass="60335">ADGPEMRSVPSRDMVSLEDVAVNFTWDEWQDLNDAQRTLYRDVMLETYRNLVSLGHRVSDPELSVRLEQGAQPQTVENPHTRSSDAHTVDYLLKANPTNQSRNLWQVLTPNNKMPTNERTLDRGETLNVDSSHRLMQSIRTGINSSVMPENSAVHRNVCTPAEPHDEHDGEAEQVFNSARESIRYPEHLGHQGIQNLQDPFEFREQGKALSQETIFTCRGVSAEGSACKYSERGDTYDKPPFFVQARTQVAQTPSTCSERAAGPAGVRPVHSDSHRCVQAAPEKCDETGANLSNKFDSHRHGRAQLGQNTFEYSSYGEMSPQTSVLTEHKKLQADDQLYKCVESYDGSLQSEHRGTLSTEESLGSVNSVKTFSWKTPLTLHPQSQTGVKQFQCKVCKNSFWEKSAFSVHHCTHTSKKPYDCQECSRSFSCKPALSKHQKAHTGETPCESRDWGRAFYHKSGLDKHLKAHKVKKTYKCQKCRKCFFRKSSLSNHHRVHTREKSITCQEFGKTFSDKSTFTTHQPLPELSLKLPT</sequence>
<evidence type="ECO:0000256" key="4">
    <source>
        <dbReference type="ARBA" id="ARBA00022833"/>
    </source>
</evidence>
<feature type="domain" description="C2H2-type" evidence="6">
    <location>
        <begin position="419"/>
        <end position="446"/>
    </location>
</feature>
<keyword evidence="4" id="KW-0862">Zinc</keyword>
<dbReference type="CDD" id="cd07765">
    <property type="entry name" value="KRAB_A-box"/>
    <property type="match status" value="1"/>
</dbReference>
<dbReference type="InterPro" id="IPR036236">
    <property type="entry name" value="Znf_C2H2_sf"/>
</dbReference>
<keyword evidence="1" id="KW-0479">Metal-binding</keyword>
<keyword evidence="3 5" id="KW-0863">Zinc-finger</keyword>
<dbReference type="Pfam" id="PF01352">
    <property type="entry name" value="KRAB"/>
    <property type="match status" value="1"/>
</dbReference>
<dbReference type="SMART" id="SM00355">
    <property type="entry name" value="ZnF_C2H2"/>
    <property type="match status" value="4"/>
</dbReference>
<dbReference type="PROSITE" id="PS50157">
    <property type="entry name" value="ZINC_FINGER_C2H2_2"/>
    <property type="match status" value="3"/>
</dbReference>
<feature type="domain" description="C2H2-type" evidence="6">
    <location>
        <begin position="391"/>
        <end position="418"/>
    </location>
</feature>
<organism evidence="8 9">
    <name type="scientific">Galemys pyrenaicus</name>
    <name type="common">Iberian desman</name>
    <name type="synonym">Pyrenean desman</name>
    <dbReference type="NCBI Taxonomy" id="202257"/>
    <lineage>
        <taxon>Eukaryota</taxon>
        <taxon>Metazoa</taxon>
        <taxon>Chordata</taxon>
        <taxon>Craniata</taxon>
        <taxon>Vertebrata</taxon>
        <taxon>Euteleostomi</taxon>
        <taxon>Mammalia</taxon>
        <taxon>Eutheria</taxon>
        <taxon>Laurasiatheria</taxon>
        <taxon>Eulipotyphla</taxon>
        <taxon>Talpidae</taxon>
        <taxon>Galemys</taxon>
    </lineage>
</organism>
<dbReference type="OrthoDB" id="9558250at2759"/>
<dbReference type="GO" id="GO:0000977">
    <property type="term" value="F:RNA polymerase II transcription regulatory region sequence-specific DNA binding"/>
    <property type="evidence" value="ECO:0007669"/>
    <property type="project" value="TreeGrafter"/>
</dbReference>
<dbReference type="Gene3D" id="3.30.160.60">
    <property type="entry name" value="Classic Zinc Finger"/>
    <property type="match status" value="4"/>
</dbReference>
<dbReference type="SUPFAM" id="SSF57667">
    <property type="entry name" value="beta-beta-alpha zinc fingers"/>
    <property type="match status" value="3"/>
</dbReference>
<evidence type="ECO:0000313" key="8">
    <source>
        <dbReference type="EMBL" id="KAG8511099.1"/>
    </source>
</evidence>
<dbReference type="Proteomes" id="UP000700334">
    <property type="component" value="Unassembled WGS sequence"/>
</dbReference>
<evidence type="ECO:0000313" key="9">
    <source>
        <dbReference type="Proteomes" id="UP000700334"/>
    </source>
</evidence>
<evidence type="ECO:0000256" key="3">
    <source>
        <dbReference type="ARBA" id="ARBA00022771"/>
    </source>
</evidence>
<feature type="domain" description="C2H2-type" evidence="6">
    <location>
        <begin position="475"/>
        <end position="502"/>
    </location>
</feature>
<dbReference type="InterPro" id="IPR001909">
    <property type="entry name" value="KRAB"/>
</dbReference>
<feature type="non-terminal residue" evidence="8">
    <location>
        <position position="1"/>
    </location>
</feature>
<evidence type="ECO:0000259" key="6">
    <source>
        <dbReference type="PROSITE" id="PS50157"/>
    </source>
</evidence>
<evidence type="ECO:0000256" key="5">
    <source>
        <dbReference type="PROSITE-ProRule" id="PRU00042"/>
    </source>
</evidence>